<protein>
    <recommendedName>
        <fullName evidence="4">SPW repeat-containing protein</fullName>
    </recommendedName>
</protein>
<evidence type="ECO:0000256" key="1">
    <source>
        <dbReference type="SAM" id="Phobius"/>
    </source>
</evidence>
<evidence type="ECO:0008006" key="4">
    <source>
        <dbReference type="Google" id="ProtNLM"/>
    </source>
</evidence>
<feature type="transmembrane region" description="Helical" evidence="1">
    <location>
        <begin position="53"/>
        <end position="72"/>
    </location>
</feature>
<gene>
    <name evidence="2" type="ORF">ACFSBL_17400</name>
</gene>
<dbReference type="AlphaFoldDB" id="A0ABD6DQT1"/>
<reference evidence="2 3" key="1">
    <citation type="journal article" date="2019" name="Int. J. Syst. Evol. Microbiol.">
        <title>The Global Catalogue of Microorganisms (GCM) 10K type strain sequencing project: providing services to taxonomists for standard genome sequencing and annotation.</title>
        <authorList>
            <consortium name="The Broad Institute Genomics Platform"/>
            <consortium name="The Broad Institute Genome Sequencing Center for Infectious Disease"/>
            <person name="Wu L."/>
            <person name="Ma J."/>
        </authorList>
    </citation>
    <scope>NUCLEOTIDE SEQUENCE [LARGE SCALE GENOMIC DNA]</scope>
    <source>
        <strain evidence="2 3">CGMCC 1.10390</strain>
    </source>
</reference>
<keyword evidence="1" id="KW-1133">Transmembrane helix</keyword>
<comment type="caution">
    <text evidence="2">The sequence shown here is derived from an EMBL/GenBank/DDBJ whole genome shotgun (WGS) entry which is preliminary data.</text>
</comment>
<sequence>MPEPSRQGEVPTLSDDPSLVQRFRMSLPLLLPAWLVTYPLRWLLDRQTMVPDLVALPLWVVLGLAFAFGATHPDRDEFAAVVFAVAVAAVFFVAQGVLAPPFPAVRGQPLYLAGPILNAVGAGLLGYLVAYRGGLETVVGLYTDDEPGPDGPHDDS</sequence>
<evidence type="ECO:0000313" key="2">
    <source>
        <dbReference type="EMBL" id="MFD1647468.1"/>
    </source>
</evidence>
<dbReference type="EMBL" id="JBHUDO010000003">
    <property type="protein sequence ID" value="MFD1647468.1"/>
    <property type="molecule type" value="Genomic_DNA"/>
</dbReference>
<proteinExistence type="predicted"/>
<evidence type="ECO:0000313" key="3">
    <source>
        <dbReference type="Proteomes" id="UP001597034"/>
    </source>
</evidence>
<dbReference type="Proteomes" id="UP001597034">
    <property type="component" value="Unassembled WGS sequence"/>
</dbReference>
<feature type="transmembrane region" description="Helical" evidence="1">
    <location>
        <begin position="78"/>
        <end position="98"/>
    </location>
</feature>
<keyword evidence="1" id="KW-0472">Membrane</keyword>
<dbReference type="RefSeq" id="WP_256400476.1">
    <property type="nucleotide sequence ID" value="NZ_JANHJR010000003.1"/>
</dbReference>
<name>A0ABD6DQT1_9EURY</name>
<organism evidence="2 3">
    <name type="scientific">Haloarchaeobius litoreus</name>
    <dbReference type="NCBI Taxonomy" id="755306"/>
    <lineage>
        <taxon>Archaea</taxon>
        <taxon>Methanobacteriati</taxon>
        <taxon>Methanobacteriota</taxon>
        <taxon>Stenosarchaea group</taxon>
        <taxon>Halobacteria</taxon>
        <taxon>Halobacteriales</taxon>
        <taxon>Halorubellaceae</taxon>
        <taxon>Haloarchaeobius</taxon>
    </lineage>
</organism>
<accession>A0ABD6DQT1</accession>
<keyword evidence="3" id="KW-1185">Reference proteome</keyword>
<keyword evidence="1" id="KW-0812">Transmembrane</keyword>
<feature type="transmembrane region" description="Helical" evidence="1">
    <location>
        <begin position="110"/>
        <end position="130"/>
    </location>
</feature>